<dbReference type="PROSITE" id="PS51186">
    <property type="entry name" value="GNAT"/>
    <property type="match status" value="1"/>
</dbReference>
<dbReference type="EMBL" id="JASKHM010000010">
    <property type="protein sequence ID" value="MEQ4484240.1"/>
    <property type="molecule type" value="Genomic_DNA"/>
</dbReference>
<name>A0ABV1KW75_9BACL</name>
<keyword evidence="3" id="KW-1185">Reference proteome</keyword>
<dbReference type="Proteomes" id="UP001493487">
    <property type="component" value="Unassembled WGS sequence"/>
</dbReference>
<accession>A0ABV1KW75</accession>
<evidence type="ECO:0000259" key="1">
    <source>
        <dbReference type="PROSITE" id="PS51186"/>
    </source>
</evidence>
<protein>
    <submittedName>
        <fullName evidence="2">GNAT family N-acetyltransferase</fullName>
    </submittedName>
</protein>
<dbReference type="PANTHER" id="PTHR43233">
    <property type="entry name" value="FAMILY N-ACETYLTRANSFERASE, PUTATIVE (AFU_ORTHOLOGUE AFUA_6G03350)-RELATED"/>
    <property type="match status" value="1"/>
</dbReference>
<dbReference type="InterPro" id="IPR053144">
    <property type="entry name" value="Acetyltransferase_Butenolide"/>
</dbReference>
<dbReference type="Gene3D" id="3.40.630.30">
    <property type="match status" value="1"/>
</dbReference>
<proteinExistence type="predicted"/>
<dbReference type="Pfam" id="PF13508">
    <property type="entry name" value="Acetyltransf_7"/>
    <property type="match status" value="1"/>
</dbReference>
<dbReference type="CDD" id="cd04301">
    <property type="entry name" value="NAT_SF"/>
    <property type="match status" value="1"/>
</dbReference>
<feature type="domain" description="N-acetyltransferase" evidence="1">
    <location>
        <begin position="8"/>
        <end position="142"/>
    </location>
</feature>
<evidence type="ECO:0000313" key="3">
    <source>
        <dbReference type="Proteomes" id="UP001493487"/>
    </source>
</evidence>
<sequence length="142" mass="16285">MEIQVGEYLISDDKSLLQMDVIQGFLSRSYWAAKRPFERTAQAIQNSNCYGVYDEDKKQIGFARVVTDDATIFYLCDVFVNEDHRGQGIGTRLVAHIFNEQRYEGMLGLLGTADAHGLYEKFGFMRDAERFMKKPPAWRADA</sequence>
<evidence type="ECO:0000313" key="2">
    <source>
        <dbReference type="EMBL" id="MEQ4484240.1"/>
    </source>
</evidence>
<dbReference type="InterPro" id="IPR016181">
    <property type="entry name" value="Acyl_CoA_acyltransferase"/>
</dbReference>
<dbReference type="RefSeq" id="WP_232186622.1">
    <property type="nucleotide sequence ID" value="NZ_JAIOAP010000009.1"/>
</dbReference>
<dbReference type="InterPro" id="IPR000182">
    <property type="entry name" value="GNAT_dom"/>
</dbReference>
<comment type="caution">
    <text evidence="2">The sequence shown here is derived from an EMBL/GenBank/DDBJ whole genome shotgun (WGS) entry which is preliminary data.</text>
</comment>
<dbReference type="PANTHER" id="PTHR43233:SF1">
    <property type="entry name" value="FAMILY N-ACETYLTRANSFERASE, PUTATIVE (AFU_ORTHOLOGUE AFUA_6G03350)-RELATED"/>
    <property type="match status" value="1"/>
</dbReference>
<dbReference type="SUPFAM" id="SSF55729">
    <property type="entry name" value="Acyl-CoA N-acyltransferases (Nat)"/>
    <property type="match status" value="1"/>
</dbReference>
<reference evidence="2 3" key="1">
    <citation type="journal article" date="2023" name="Genome Announc.">
        <title>Pan-Genome Analyses of the Genus Cohnella and Proposal of the Novel Species Cohnella silvisoli sp. nov., Isolated from Forest Soil.</title>
        <authorList>
            <person name="Wang C."/>
            <person name="Mao L."/>
            <person name="Bao G."/>
            <person name="Zhu H."/>
        </authorList>
    </citation>
    <scope>NUCLEOTIDE SEQUENCE [LARGE SCALE GENOMIC DNA]</scope>
    <source>
        <strain evidence="2 3">NL03-T5-1</strain>
    </source>
</reference>
<organism evidence="2 3">
    <name type="scientific">Cohnella silvisoli</name>
    <dbReference type="NCBI Taxonomy" id="2873699"/>
    <lineage>
        <taxon>Bacteria</taxon>
        <taxon>Bacillati</taxon>
        <taxon>Bacillota</taxon>
        <taxon>Bacilli</taxon>
        <taxon>Bacillales</taxon>
        <taxon>Paenibacillaceae</taxon>
        <taxon>Cohnella</taxon>
    </lineage>
</organism>
<gene>
    <name evidence="2" type="ORF">QJS35_17725</name>
</gene>